<dbReference type="AlphaFoldDB" id="A0A419F1J1"/>
<evidence type="ECO:0000259" key="17">
    <source>
        <dbReference type="Pfam" id="PF05201"/>
    </source>
</evidence>
<dbReference type="InterPro" id="IPR036291">
    <property type="entry name" value="NAD(P)-bd_dom_sf"/>
</dbReference>
<dbReference type="EMBL" id="QZKI01000051">
    <property type="protein sequence ID" value="RJP72035.1"/>
    <property type="molecule type" value="Genomic_DNA"/>
</dbReference>
<comment type="catalytic activity">
    <reaction evidence="7 9 14">
        <text>(S)-4-amino-5-oxopentanoate + tRNA(Glu) + NADP(+) = L-glutamyl-tRNA(Glu) + NADPH + H(+)</text>
        <dbReference type="Rhea" id="RHEA:12344"/>
        <dbReference type="Rhea" id="RHEA-COMP:9663"/>
        <dbReference type="Rhea" id="RHEA-COMP:9680"/>
        <dbReference type="ChEBI" id="CHEBI:15378"/>
        <dbReference type="ChEBI" id="CHEBI:57501"/>
        <dbReference type="ChEBI" id="CHEBI:57783"/>
        <dbReference type="ChEBI" id="CHEBI:58349"/>
        <dbReference type="ChEBI" id="CHEBI:78442"/>
        <dbReference type="ChEBI" id="CHEBI:78520"/>
        <dbReference type="EC" id="1.2.1.70"/>
    </reaction>
</comment>
<dbReference type="GO" id="GO:0050661">
    <property type="term" value="F:NADP binding"/>
    <property type="evidence" value="ECO:0007669"/>
    <property type="project" value="InterPro"/>
</dbReference>
<feature type="binding site" evidence="9 11">
    <location>
        <begin position="49"/>
        <end position="52"/>
    </location>
    <ligand>
        <name>substrate</name>
    </ligand>
</feature>
<dbReference type="EC" id="1.2.1.70" evidence="3 9"/>
<evidence type="ECO:0000256" key="4">
    <source>
        <dbReference type="ARBA" id="ARBA00022857"/>
    </source>
</evidence>
<sequence length="420" mass="47440">MGILVVGLNHKTAPVEVREKLAFNDRTLPRALIEFRERVPSTEAVILSTCNRVEMYGAASEVERCADDIVRFLADTHSLKSDDFLPHLYRYVDRDAVRHLFTVTCSLDSMVVGEAEVLGQVKRAYMFSLEEGMTGKVLNALFQRAFAVAKNVRTSSSIGERKVSVASVAVEFAEKIFSDFTDKTVMIIGAGEMGELTLRHMVEKGVNTVIVANRTYQKAVELAQQYDGMAITYESFLDNMHRADVVITTSGAPHYIIHAKQLSPVLHARRNKPMLLIDIAVPRDIHPDVENVENVYLYNIDDLEKVVNENLSFREKELEQCAAIIEAETDEFMGWLRAADVGEVIAQFRQALHGIRESELTRTLSKLPELGEREKREIEYLTERIVNKILNEPTQALKQEASGGAEYRYIEALKNLFDLK</sequence>
<accession>A0A419F1J1</accession>
<feature type="binding site" evidence="9 11">
    <location>
        <position position="120"/>
    </location>
    <ligand>
        <name>substrate</name>
    </ligand>
</feature>
<evidence type="ECO:0000256" key="13">
    <source>
        <dbReference type="PIRSR" id="PIRSR000445-4"/>
    </source>
</evidence>
<evidence type="ECO:0000256" key="14">
    <source>
        <dbReference type="RuleBase" id="RU000584"/>
    </source>
</evidence>
<evidence type="ECO:0000256" key="3">
    <source>
        <dbReference type="ARBA" id="ARBA00012970"/>
    </source>
</evidence>
<dbReference type="CDD" id="cd05213">
    <property type="entry name" value="NAD_bind_Glutamyl_tRNA_reduct"/>
    <property type="match status" value="1"/>
</dbReference>
<comment type="function">
    <text evidence="9">Catalyzes the NADPH-dependent reduction of glutamyl-tRNA(Glu) to glutamate 1-semialdehyde (GSA).</text>
</comment>
<dbReference type="NCBIfam" id="TIGR01035">
    <property type="entry name" value="hemA"/>
    <property type="match status" value="1"/>
</dbReference>
<feature type="active site" description="Nucleophile" evidence="9 10">
    <location>
        <position position="50"/>
    </location>
</feature>
<dbReference type="UniPathway" id="UPA00251">
    <property type="reaction ID" value="UER00316"/>
</dbReference>
<evidence type="ECO:0000256" key="2">
    <source>
        <dbReference type="ARBA" id="ARBA00005916"/>
    </source>
</evidence>
<keyword evidence="4 9" id="KW-0521">NADP</keyword>
<evidence type="ECO:0000259" key="16">
    <source>
        <dbReference type="Pfam" id="PF01488"/>
    </source>
</evidence>
<dbReference type="HAMAP" id="MF_00087">
    <property type="entry name" value="Glu_tRNA_reductase"/>
    <property type="match status" value="1"/>
</dbReference>
<dbReference type="PANTHER" id="PTHR43013">
    <property type="entry name" value="GLUTAMYL-TRNA REDUCTASE"/>
    <property type="match status" value="1"/>
</dbReference>
<comment type="pathway">
    <text evidence="1 9 14">Porphyrin-containing compound metabolism; protoporphyrin-IX biosynthesis; 5-aminolevulinate from L-glutamyl-tRNA(Glu): step 1/2.</text>
</comment>
<comment type="domain">
    <text evidence="9">Possesses an unusual extended V-shaped dimeric structure with each monomer consisting of three distinct domains arranged along a curved 'spinal' alpha-helix. The N-terminal catalytic domain specifically recognizes the glutamate moiety of the substrate. The second domain is the NADPH-binding domain, and the third C-terminal domain is responsible for dimerization.</text>
</comment>
<feature type="domain" description="Tetrapyrrole biosynthesis glutamyl-tRNA reductase dimerisation" evidence="15">
    <location>
        <begin position="322"/>
        <end position="419"/>
    </location>
</feature>
<keyword evidence="5 9" id="KW-0560">Oxidoreductase</keyword>
<dbReference type="SUPFAM" id="SSF51735">
    <property type="entry name" value="NAD(P)-binding Rossmann-fold domains"/>
    <property type="match status" value="1"/>
</dbReference>
<gene>
    <name evidence="9" type="primary">hemA</name>
    <name evidence="18" type="ORF">C4532_06645</name>
</gene>
<organism evidence="18 19">
    <name type="scientific">Candidatus Abyssobacteria bacterium SURF_17</name>
    <dbReference type="NCBI Taxonomy" id="2093361"/>
    <lineage>
        <taxon>Bacteria</taxon>
        <taxon>Pseudomonadati</taxon>
        <taxon>Candidatus Hydrogenedentota</taxon>
        <taxon>Candidatus Abyssobacteria</taxon>
    </lineage>
</organism>
<protein>
    <recommendedName>
        <fullName evidence="8 9">Glutamyl-tRNA reductase</fullName>
        <shortName evidence="9">GluTR</shortName>
        <ecNumber evidence="3 9">1.2.1.70</ecNumber>
    </recommendedName>
</protein>
<dbReference type="Proteomes" id="UP000285961">
    <property type="component" value="Unassembled WGS sequence"/>
</dbReference>
<evidence type="ECO:0000256" key="10">
    <source>
        <dbReference type="PIRSR" id="PIRSR000445-1"/>
    </source>
</evidence>
<reference evidence="18 19" key="1">
    <citation type="journal article" date="2017" name="ISME J.">
        <title>Energy and carbon metabolisms in a deep terrestrial subsurface fluid microbial community.</title>
        <authorList>
            <person name="Momper L."/>
            <person name="Jungbluth S.P."/>
            <person name="Lee M.D."/>
            <person name="Amend J.P."/>
        </authorList>
    </citation>
    <scope>NUCLEOTIDE SEQUENCE [LARGE SCALE GENOMIC DNA]</scope>
    <source>
        <strain evidence="18">SURF_17</strain>
    </source>
</reference>
<evidence type="ECO:0000256" key="5">
    <source>
        <dbReference type="ARBA" id="ARBA00023002"/>
    </source>
</evidence>
<feature type="binding site" evidence="9 11">
    <location>
        <begin position="114"/>
        <end position="116"/>
    </location>
    <ligand>
        <name>substrate</name>
    </ligand>
</feature>
<dbReference type="InterPro" id="IPR006151">
    <property type="entry name" value="Shikm_DH/Glu-tRNA_Rdtase"/>
</dbReference>
<dbReference type="SUPFAM" id="SSF69075">
    <property type="entry name" value="Glutamyl tRNA-reductase dimerization domain"/>
    <property type="match status" value="1"/>
</dbReference>
<keyword evidence="6 9" id="KW-0627">Porphyrin biosynthesis</keyword>
<dbReference type="Pfam" id="PF05201">
    <property type="entry name" value="GlutR_N"/>
    <property type="match status" value="1"/>
</dbReference>
<dbReference type="InterPro" id="IPR000343">
    <property type="entry name" value="4pyrrol_synth_GluRdtase"/>
</dbReference>
<evidence type="ECO:0000256" key="6">
    <source>
        <dbReference type="ARBA" id="ARBA00023244"/>
    </source>
</evidence>
<dbReference type="Gene3D" id="3.40.50.720">
    <property type="entry name" value="NAD(P)-binding Rossmann-like Domain"/>
    <property type="match status" value="1"/>
</dbReference>
<evidence type="ECO:0000256" key="8">
    <source>
        <dbReference type="ARBA" id="ARBA00068659"/>
    </source>
</evidence>
<name>A0A419F1J1_9BACT</name>
<evidence type="ECO:0000313" key="19">
    <source>
        <dbReference type="Proteomes" id="UP000285961"/>
    </source>
</evidence>
<dbReference type="SUPFAM" id="SSF69742">
    <property type="entry name" value="Glutamyl tRNA-reductase catalytic, N-terminal domain"/>
    <property type="match status" value="1"/>
</dbReference>
<evidence type="ECO:0000313" key="18">
    <source>
        <dbReference type="EMBL" id="RJP72035.1"/>
    </source>
</evidence>
<dbReference type="PANTHER" id="PTHR43013:SF1">
    <property type="entry name" value="GLUTAMYL-TRNA REDUCTASE"/>
    <property type="match status" value="1"/>
</dbReference>
<evidence type="ECO:0000256" key="12">
    <source>
        <dbReference type="PIRSR" id="PIRSR000445-3"/>
    </source>
</evidence>
<feature type="binding site" evidence="9 12">
    <location>
        <begin position="189"/>
        <end position="194"/>
    </location>
    <ligand>
        <name>NADP(+)</name>
        <dbReference type="ChEBI" id="CHEBI:58349"/>
    </ligand>
</feature>
<dbReference type="InterPro" id="IPR036453">
    <property type="entry name" value="GluRdtase_dimer_dom_sf"/>
</dbReference>
<evidence type="ECO:0000259" key="15">
    <source>
        <dbReference type="Pfam" id="PF00745"/>
    </source>
</evidence>
<evidence type="ECO:0000256" key="1">
    <source>
        <dbReference type="ARBA" id="ARBA00005059"/>
    </source>
</evidence>
<dbReference type="PROSITE" id="PS00747">
    <property type="entry name" value="GLUTR"/>
    <property type="match status" value="1"/>
</dbReference>
<evidence type="ECO:0000256" key="7">
    <source>
        <dbReference type="ARBA" id="ARBA00047464"/>
    </source>
</evidence>
<dbReference type="InterPro" id="IPR015896">
    <property type="entry name" value="4pyrrol_synth_GluRdtase_dimer"/>
</dbReference>
<dbReference type="Pfam" id="PF01488">
    <property type="entry name" value="Shikimate_DH"/>
    <property type="match status" value="1"/>
</dbReference>
<dbReference type="InterPro" id="IPR018214">
    <property type="entry name" value="GluRdtase_CS"/>
</dbReference>
<proteinExistence type="inferred from homology"/>
<dbReference type="GO" id="GO:0008883">
    <property type="term" value="F:glutamyl-tRNA reductase activity"/>
    <property type="evidence" value="ECO:0007669"/>
    <property type="project" value="UniProtKB-UniRule"/>
</dbReference>
<dbReference type="InterPro" id="IPR036343">
    <property type="entry name" value="GluRdtase_N_sf"/>
</dbReference>
<comment type="miscellaneous">
    <text evidence="9">During catalysis, the active site Cys acts as a nucleophile attacking the alpha-carbonyl group of tRNA-bound glutamate with the formation of a thioester intermediate between enzyme and glutamate, and the concomitant release of tRNA(Glu). The thioester intermediate is finally reduced by direct hydride transfer from NADPH, to form the product GSA.</text>
</comment>
<dbReference type="Pfam" id="PF00745">
    <property type="entry name" value="GlutR_dimer"/>
    <property type="match status" value="1"/>
</dbReference>
<feature type="binding site" evidence="9 11">
    <location>
        <position position="109"/>
    </location>
    <ligand>
        <name>substrate</name>
    </ligand>
</feature>
<dbReference type="Gene3D" id="3.30.460.30">
    <property type="entry name" value="Glutamyl-tRNA reductase, N-terminal domain"/>
    <property type="match status" value="1"/>
</dbReference>
<evidence type="ECO:0000256" key="11">
    <source>
        <dbReference type="PIRSR" id="PIRSR000445-2"/>
    </source>
</evidence>
<evidence type="ECO:0000256" key="9">
    <source>
        <dbReference type="HAMAP-Rule" id="MF_00087"/>
    </source>
</evidence>
<feature type="domain" description="Quinate/shikimate 5-dehydrogenase/glutamyl-tRNA reductase" evidence="16">
    <location>
        <begin position="171"/>
        <end position="306"/>
    </location>
</feature>
<dbReference type="PIRSF" id="PIRSF000445">
    <property type="entry name" value="4pyrrol_synth_GluRdtase"/>
    <property type="match status" value="1"/>
</dbReference>
<feature type="site" description="Important for activity" evidence="9 13">
    <location>
        <position position="99"/>
    </location>
</feature>
<dbReference type="GO" id="GO:0019353">
    <property type="term" value="P:protoporphyrinogen IX biosynthetic process from glutamate"/>
    <property type="evidence" value="ECO:0007669"/>
    <property type="project" value="TreeGrafter"/>
</dbReference>
<comment type="similarity">
    <text evidence="2 9 14">Belongs to the glutamyl-tRNA reductase family.</text>
</comment>
<dbReference type="FunFam" id="3.30.460.30:FF:000001">
    <property type="entry name" value="Glutamyl-tRNA reductase"/>
    <property type="match status" value="1"/>
</dbReference>
<dbReference type="FunFam" id="3.40.50.720:FF:000031">
    <property type="entry name" value="Glutamyl-tRNA reductase"/>
    <property type="match status" value="1"/>
</dbReference>
<feature type="domain" description="Glutamyl-tRNA reductase N-terminal" evidence="17">
    <location>
        <begin position="6"/>
        <end position="155"/>
    </location>
</feature>
<dbReference type="InterPro" id="IPR015895">
    <property type="entry name" value="4pyrrol_synth_GluRdtase_N"/>
</dbReference>
<comment type="subunit">
    <text evidence="9">Homodimer.</text>
</comment>
<comment type="caution">
    <text evidence="18">The sequence shown here is derived from an EMBL/GenBank/DDBJ whole genome shotgun (WGS) entry which is preliminary data.</text>
</comment>